<dbReference type="InterPro" id="IPR025970">
    <property type="entry name" value="SusE"/>
</dbReference>
<proteinExistence type="predicted"/>
<feature type="chain" id="PRO_5021910205" evidence="1">
    <location>
        <begin position="20"/>
        <end position="358"/>
    </location>
</feature>
<organism evidence="3 4">
    <name type="scientific">Flavobacterium franklandianum</name>
    <dbReference type="NCBI Taxonomy" id="2594430"/>
    <lineage>
        <taxon>Bacteria</taxon>
        <taxon>Pseudomonadati</taxon>
        <taxon>Bacteroidota</taxon>
        <taxon>Flavobacteriia</taxon>
        <taxon>Flavobacteriales</taxon>
        <taxon>Flavobacteriaceae</taxon>
        <taxon>Flavobacterium</taxon>
    </lineage>
</organism>
<reference evidence="3 4" key="1">
    <citation type="submission" date="2019-07" db="EMBL/GenBank/DDBJ databases">
        <title>Novel species of Flavobacterium.</title>
        <authorList>
            <person name="Liu Q."/>
            <person name="Xin Y.-H."/>
        </authorList>
    </citation>
    <scope>NUCLEOTIDE SEQUENCE [LARGE SCALE GENOMIC DNA]</scope>
    <source>
        <strain evidence="3 4">LB3P56</strain>
    </source>
</reference>
<evidence type="ECO:0000313" key="4">
    <source>
        <dbReference type="Proteomes" id="UP000318585"/>
    </source>
</evidence>
<accession>A0A553CP28</accession>
<evidence type="ECO:0000313" key="3">
    <source>
        <dbReference type="EMBL" id="TRX22217.1"/>
    </source>
</evidence>
<gene>
    <name evidence="3" type="ORF">FNW17_05980</name>
</gene>
<dbReference type="Proteomes" id="UP000318585">
    <property type="component" value="Unassembled WGS sequence"/>
</dbReference>
<keyword evidence="1" id="KW-0732">Signal</keyword>
<dbReference type="Gene3D" id="2.60.40.3620">
    <property type="match status" value="2"/>
</dbReference>
<dbReference type="CDD" id="cd12967">
    <property type="entry name" value="CBM_SusE-F_like_u1"/>
    <property type="match status" value="1"/>
</dbReference>
<feature type="signal peptide" evidence="1">
    <location>
        <begin position="1"/>
        <end position="19"/>
    </location>
</feature>
<dbReference type="RefSeq" id="WP_143389851.1">
    <property type="nucleotide sequence ID" value="NZ_VJZQ01000005.1"/>
</dbReference>
<dbReference type="GO" id="GO:2001070">
    <property type="term" value="F:starch binding"/>
    <property type="evidence" value="ECO:0007669"/>
    <property type="project" value="InterPro"/>
</dbReference>
<dbReference type="GO" id="GO:0019867">
    <property type="term" value="C:outer membrane"/>
    <property type="evidence" value="ECO:0007669"/>
    <property type="project" value="InterPro"/>
</dbReference>
<evidence type="ECO:0000256" key="1">
    <source>
        <dbReference type="SAM" id="SignalP"/>
    </source>
</evidence>
<evidence type="ECO:0000259" key="2">
    <source>
        <dbReference type="Pfam" id="PF14292"/>
    </source>
</evidence>
<protein>
    <submittedName>
        <fullName evidence="3">SusF/SusE family outer membrane protein</fullName>
    </submittedName>
</protein>
<sequence length="358" mass="38821">MKIYIYKLFAIGTLLFLSASCTNDTELTSLKEVSFSSALVASPNTIVLKTTTASQPVVAFSWPAVVFPIQAPVTYALEFDIPSDVSGSTAWGKAVRVEVGEDVLSKSLLGDDLNKMAIKLGLPVDVASKIVVRVESYLDRKIYSEPITITVTPFAKPVVFGEIYMPGSYQDWIIGTAAALKAIDSGVYQGYVTFPASKGLGFKFTNERNWNQFYGADANGNILDGSTTDFAITKAGTYQMTVNLNTSKWTAVAYSWGIIGTATPGGWDNSTNMAYDHQLKVWKFTGALKAGALKFRLNNAWTINYGPKNNSDGIMYLDNPGAYDVSEAGNYEVTFTIAEKNPTTGAYPATGTYTIKKI</sequence>
<dbReference type="EMBL" id="VJZR01000003">
    <property type="protein sequence ID" value="TRX22217.1"/>
    <property type="molecule type" value="Genomic_DNA"/>
</dbReference>
<keyword evidence="4" id="KW-1185">Reference proteome</keyword>
<feature type="domain" description="SusE outer membrane protein" evidence="2">
    <location>
        <begin position="32"/>
        <end position="134"/>
    </location>
</feature>
<dbReference type="AlphaFoldDB" id="A0A553CP28"/>
<dbReference type="PROSITE" id="PS51257">
    <property type="entry name" value="PROKAR_LIPOPROTEIN"/>
    <property type="match status" value="1"/>
</dbReference>
<dbReference type="Pfam" id="PF14292">
    <property type="entry name" value="SusE"/>
    <property type="match status" value="1"/>
</dbReference>
<dbReference type="OrthoDB" id="975117at2"/>
<comment type="caution">
    <text evidence="3">The sequence shown here is derived from an EMBL/GenBank/DDBJ whole genome shotgun (WGS) entry which is preliminary data.</text>
</comment>
<name>A0A553CP28_9FLAO</name>